<name>A0A1N6IXL2_9FLAO</name>
<evidence type="ECO:0000313" key="2">
    <source>
        <dbReference type="EMBL" id="SIO36798.1"/>
    </source>
</evidence>
<evidence type="ECO:0000256" key="1">
    <source>
        <dbReference type="SAM" id="Phobius"/>
    </source>
</evidence>
<gene>
    <name evidence="2" type="ORF">SAMN05421769_3892</name>
</gene>
<keyword evidence="3" id="KW-1185">Reference proteome</keyword>
<reference evidence="3" key="1">
    <citation type="submission" date="2016-12" db="EMBL/GenBank/DDBJ databases">
        <authorList>
            <person name="Varghese N."/>
            <person name="Submissions S."/>
        </authorList>
    </citation>
    <scope>NUCLEOTIDE SEQUENCE [LARGE SCALE GENOMIC DNA]</scope>
    <source>
        <strain evidence="3">DSM 16779</strain>
    </source>
</reference>
<sequence length="193" mass="22874">MKEKHKWKLWEIPIVILWFVGLFTFFHGIGYSKQTGNFDFKAGYFVIGILIILPVYFYIRSLTDSEKGFPIENFYRDIVVQDIKRHKICKNVDLSRAIIESYVFGVGKDQNDYANIFYNKSDIEFVKTKLTIEYYDKSLPTLTAFTNIDKLMLKEIFQKHTSTNVYFDKYIPTNYYLDLEFLIDLTLKSNLKA</sequence>
<proteinExistence type="predicted"/>
<keyword evidence="1" id="KW-0812">Transmembrane</keyword>
<dbReference type="RefSeq" id="WP_074232050.1">
    <property type="nucleotide sequence ID" value="NZ_FSRQ01000005.1"/>
</dbReference>
<feature type="transmembrane region" description="Helical" evidence="1">
    <location>
        <begin position="42"/>
        <end position="59"/>
    </location>
</feature>
<feature type="transmembrane region" description="Helical" evidence="1">
    <location>
        <begin position="12"/>
        <end position="30"/>
    </location>
</feature>
<dbReference type="EMBL" id="FSRQ01000005">
    <property type="protein sequence ID" value="SIO36798.1"/>
    <property type="molecule type" value="Genomic_DNA"/>
</dbReference>
<protein>
    <submittedName>
        <fullName evidence="2">Uncharacterized protein</fullName>
    </submittedName>
</protein>
<dbReference type="Proteomes" id="UP000184782">
    <property type="component" value="Unassembled WGS sequence"/>
</dbReference>
<evidence type="ECO:0000313" key="3">
    <source>
        <dbReference type="Proteomes" id="UP000184782"/>
    </source>
</evidence>
<organism evidence="2 3">
    <name type="scientific">Chryseobacterium scophthalmum</name>
    <dbReference type="NCBI Taxonomy" id="59733"/>
    <lineage>
        <taxon>Bacteria</taxon>
        <taxon>Pseudomonadati</taxon>
        <taxon>Bacteroidota</taxon>
        <taxon>Flavobacteriia</taxon>
        <taxon>Flavobacteriales</taxon>
        <taxon>Weeksellaceae</taxon>
        <taxon>Chryseobacterium group</taxon>
        <taxon>Chryseobacterium</taxon>
    </lineage>
</organism>
<keyword evidence="1" id="KW-0472">Membrane</keyword>
<accession>A0A1N6IXL2</accession>
<dbReference type="AlphaFoldDB" id="A0A1N6IXL2"/>
<keyword evidence="1" id="KW-1133">Transmembrane helix</keyword>
<dbReference type="OrthoDB" id="1249546at2"/>